<sequence length="291" mass="33073">MVGNSGKEFVDGSTQNEYKFFHYSESDHLYRNISHFADTVLFEYTYQDRQLYLSANAKGQLNLPAFKNFFETYRDNAPRFGEILSTEICLGDSGEPYHWCSCKLSTKWEEGKNYPVSLIGKLHDITCLKKREEQLLLQSIKDGLTGVYNKTAFEYRVEEKLKGGRSGWLCMIDIDNFKEINDSFGHPAGDRILEQVGRMLCHIFPEPDLIGRVGGDEFVVFTSAGDVHDKAQCLLDMVESIVPEEEGRLSASIGIVSSLGKKKEEYQELFSRADRAMYLAKESGKNQVAFC</sequence>
<evidence type="ECO:0000313" key="2">
    <source>
        <dbReference type="EMBL" id="WAJ25161.1"/>
    </source>
</evidence>
<dbReference type="CDD" id="cd01949">
    <property type="entry name" value="GGDEF"/>
    <property type="match status" value="1"/>
</dbReference>
<keyword evidence="3" id="KW-1185">Reference proteome</keyword>
<dbReference type="Gene3D" id="3.30.70.270">
    <property type="match status" value="1"/>
</dbReference>
<dbReference type="RefSeq" id="WP_268116069.1">
    <property type="nucleotide sequence ID" value="NZ_CP113524.1"/>
</dbReference>
<dbReference type="PANTHER" id="PTHR45138">
    <property type="entry name" value="REGULATORY COMPONENTS OF SENSORY TRANSDUCTION SYSTEM"/>
    <property type="match status" value="1"/>
</dbReference>
<proteinExistence type="predicted"/>
<dbReference type="InterPro" id="IPR000160">
    <property type="entry name" value="GGDEF_dom"/>
</dbReference>
<feature type="domain" description="GGDEF" evidence="1">
    <location>
        <begin position="165"/>
        <end position="291"/>
    </location>
</feature>
<dbReference type="InterPro" id="IPR050469">
    <property type="entry name" value="Diguanylate_Cyclase"/>
</dbReference>
<dbReference type="SUPFAM" id="SSF55073">
    <property type="entry name" value="Nucleotide cyclase"/>
    <property type="match status" value="1"/>
</dbReference>
<dbReference type="PANTHER" id="PTHR45138:SF9">
    <property type="entry name" value="DIGUANYLATE CYCLASE DGCM-RELATED"/>
    <property type="match status" value="1"/>
</dbReference>
<dbReference type="InterPro" id="IPR043128">
    <property type="entry name" value="Rev_trsase/Diguanyl_cyclase"/>
</dbReference>
<dbReference type="SMART" id="SM00267">
    <property type="entry name" value="GGDEF"/>
    <property type="match status" value="1"/>
</dbReference>
<evidence type="ECO:0000259" key="1">
    <source>
        <dbReference type="PROSITE" id="PS50887"/>
    </source>
</evidence>
<dbReference type="Pfam" id="PF00990">
    <property type="entry name" value="GGDEF"/>
    <property type="match status" value="1"/>
</dbReference>
<evidence type="ECO:0000313" key="3">
    <source>
        <dbReference type="Proteomes" id="UP001163115"/>
    </source>
</evidence>
<dbReference type="Proteomes" id="UP001163115">
    <property type="component" value="Chromosome"/>
</dbReference>
<accession>A0ABY7AI51</accession>
<dbReference type="PROSITE" id="PS50887">
    <property type="entry name" value="GGDEF"/>
    <property type="match status" value="1"/>
</dbReference>
<gene>
    <name evidence="2" type="ORF">OW255_06535</name>
</gene>
<dbReference type="NCBIfam" id="TIGR00254">
    <property type="entry name" value="GGDEF"/>
    <property type="match status" value="1"/>
</dbReference>
<reference evidence="2" key="1">
    <citation type="submission" date="2022-11" db="EMBL/GenBank/DDBJ databases">
        <title>Lacrimispora xylanolytica sy1, complete genome.</title>
        <authorList>
            <person name="Choi S."/>
        </authorList>
    </citation>
    <scope>NUCLEOTIDE SEQUENCE</scope>
    <source>
        <strain evidence="2">Sy1</strain>
    </source>
</reference>
<organism evidence="2 3">
    <name type="scientific">Lacrimispora xylanolytica</name>
    <dbReference type="NCBI Taxonomy" id="29375"/>
    <lineage>
        <taxon>Bacteria</taxon>
        <taxon>Bacillati</taxon>
        <taxon>Bacillota</taxon>
        <taxon>Clostridia</taxon>
        <taxon>Lachnospirales</taxon>
        <taxon>Lachnospiraceae</taxon>
        <taxon>Lacrimispora</taxon>
    </lineage>
</organism>
<dbReference type="EMBL" id="CP113524">
    <property type="protein sequence ID" value="WAJ25161.1"/>
    <property type="molecule type" value="Genomic_DNA"/>
</dbReference>
<dbReference type="InterPro" id="IPR029787">
    <property type="entry name" value="Nucleotide_cyclase"/>
</dbReference>
<name>A0ABY7AI51_9FIRM</name>
<protein>
    <submittedName>
        <fullName evidence="2">GGDEF domain-containing protein</fullName>
    </submittedName>
</protein>